<dbReference type="AlphaFoldDB" id="A0A3M7Q055"/>
<evidence type="ECO:0000313" key="1">
    <source>
        <dbReference type="EMBL" id="RNA04375.1"/>
    </source>
</evidence>
<gene>
    <name evidence="1" type="ORF">BpHYR1_014146</name>
</gene>
<evidence type="ECO:0000313" key="2">
    <source>
        <dbReference type="Proteomes" id="UP000276133"/>
    </source>
</evidence>
<reference evidence="1 2" key="1">
    <citation type="journal article" date="2018" name="Sci. Rep.">
        <title>Genomic signatures of local adaptation to the degree of environmental predictability in rotifers.</title>
        <authorList>
            <person name="Franch-Gras L."/>
            <person name="Hahn C."/>
            <person name="Garcia-Roger E.M."/>
            <person name="Carmona M.J."/>
            <person name="Serra M."/>
            <person name="Gomez A."/>
        </authorList>
    </citation>
    <scope>NUCLEOTIDE SEQUENCE [LARGE SCALE GENOMIC DNA]</scope>
    <source>
        <strain evidence="1">HYR1</strain>
    </source>
</reference>
<protein>
    <submittedName>
        <fullName evidence="1">Uncharacterized protein</fullName>
    </submittedName>
</protein>
<name>A0A3M7Q055_BRAPC</name>
<dbReference type="Proteomes" id="UP000276133">
    <property type="component" value="Unassembled WGS sequence"/>
</dbReference>
<keyword evidence="2" id="KW-1185">Reference proteome</keyword>
<accession>A0A3M7Q055</accession>
<proteinExistence type="predicted"/>
<sequence length="74" mass="8565">MIKRTKKNFFNGCIRRLCKNSAFCSKMHAIKNLYRNNFGSTSLKKFISVQEINIKFSSTLESFNSIKKIGIKIV</sequence>
<comment type="caution">
    <text evidence="1">The sequence shown here is derived from an EMBL/GenBank/DDBJ whole genome shotgun (WGS) entry which is preliminary data.</text>
</comment>
<organism evidence="1 2">
    <name type="scientific">Brachionus plicatilis</name>
    <name type="common">Marine rotifer</name>
    <name type="synonym">Brachionus muelleri</name>
    <dbReference type="NCBI Taxonomy" id="10195"/>
    <lineage>
        <taxon>Eukaryota</taxon>
        <taxon>Metazoa</taxon>
        <taxon>Spiralia</taxon>
        <taxon>Gnathifera</taxon>
        <taxon>Rotifera</taxon>
        <taxon>Eurotatoria</taxon>
        <taxon>Monogononta</taxon>
        <taxon>Pseudotrocha</taxon>
        <taxon>Ploima</taxon>
        <taxon>Brachionidae</taxon>
        <taxon>Brachionus</taxon>
    </lineage>
</organism>
<dbReference type="EMBL" id="REGN01008129">
    <property type="protein sequence ID" value="RNA04375.1"/>
    <property type="molecule type" value="Genomic_DNA"/>
</dbReference>